<dbReference type="GO" id="GO:0016651">
    <property type="term" value="F:oxidoreductase activity, acting on NAD(P)H"/>
    <property type="evidence" value="ECO:0007669"/>
    <property type="project" value="TreeGrafter"/>
</dbReference>
<keyword evidence="5" id="KW-1185">Reference proteome</keyword>
<dbReference type="Pfam" id="PF00107">
    <property type="entry name" value="ADH_zinc_N"/>
    <property type="match status" value="1"/>
</dbReference>
<dbReference type="Proteomes" id="UP000194127">
    <property type="component" value="Unassembled WGS sequence"/>
</dbReference>
<proteinExistence type="predicted"/>
<dbReference type="InterPro" id="IPR011032">
    <property type="entry name" value="GroES-like_sf"/>
</dbReference>
<dbReference type="Pfam" id="PF08240">
    <property type="entry name" value="ADH_N"/>
    <property type="match status" value="1"/>
</dbReference>
<dbReference type="InterPro" id="IPR013149">
    <property type="entry name" value="ADH-like_C"/>
</dbReference>
<dbReference type="Gene3D" id="3.90.180.10">
    <property type="entry name" value="Medium-chain alcohol dehydrogenases, catalytic domain"/>
    <property type="match status" value="1"/>
</dbReference>
<dbReference type="SUPFAM" id="SSF51735">
    <property type="entry name" value="NAD(P)-binding Rossmann-fold domains"/>
    <property type="match status" value="1"/>
</dbReference>
<dbReference type="InterPro" id="IPR020843">
    <property type="entry name" value="ER"/>
</dbReference>
<dbReference type="GO" id="GO:0070402">
    <property type="term" value="F:NADPH binding"/>
    <property type="evidence" value="ECO:0007669"/>
    <property type="project" value="TreeGrafter"/>
</dbReference>
<keyword evidence="2" id="KW-0560">Oxidoreductase</keyword>
<organism evidence="4 5">
    <name type="scientific">Postia placenta MAD-698-R-SB12</name>
    <dbReference type="NCBI Taxonomy" id="670580"/>
    <lineage>
        <taxon>Eukaryota</taxon>
        <taxon>Fungi</taxon>
        <taxon>Dikarya</taxon>
        <taxon>Basidiomycota</taxon>
        <taxon>Agaricomycotina</taxon>
        <taxon>Agaricomycetes</taxon>
        <taxon>Polyporales</taxon>
        <taxon>Adustoporiaceae</taxon>
        <taxon>Rhodonia</taxon>
    </lineage>
</organism>
<sequence length="339" mass="36588">MAEQMHAVLIKDEKGPIENLYLGKTAKPVPGAGQVLVKVKAFGLNRMDILQREGHYPLPPGAPTILGVEFSGHIVALGQGVAGWKEGDEVIGLASGGAYAEFIIVLQTHVLRKPTHLSWTEAAGIPENFLTAFQALIVIAEANKGDNVLIHAGASGVGVAAIQLARLYGARTVTATASTADKLDWLKSIPSGATHVVNYKTQNFAEEVKKMTNGNGVDIIIDFVGQSHWQKNIDALARDGRMTMLGLLSGGKVDSFNLGPLLYKRLRIEGSTLRSRSPEYTADLIERFQRDALGHITGANGDGALRIYIHKVYPWNDIQAAHREMEDNKNSGKIVAEVV</sequence>
<evidence type="ECO:0000256" key="1">
    <source>
        <dbReference type="ARBA" id="ARBA00022857"/>
    </source>
</evidence>
<dbReference type="PANTHER" id="PTHR48106">
    <property type="entry name" value="QUINONE OXIDOREDUCTASE PIG3-RELATED"/>
    <property type="match status" value="1"/>
</dbReference>
<name>A0A1X6MM86_9APHY</name>
<dbReference type="NCBIfam" id="TIGR02824">
    <property type="entry name" value="quinone_pig3"/>
    <property type="match status" value="1"/>
</dbReference>
<protein>
    <recommendedName>
        <fullName evidence="3">Enoyl reductase (ER) domain-containing protein</fullName>
    </recommendedName>
</protein>
<dbReference type="InterPro" id="IPR013154">
    <property type="entry name" value="ADH-like_N"/>
</dbReference>
<dbReference type="Gene3D" id="3.40.50.720">
    <property type="entry name" value="NAD(P)-binding Rossmann-like Domain"/>
    <property type="match status" value="1"/>
</dbReference>
<dbReference type="RefSeq" id="XP_024333987.1">
    <property type="nucleotide sequence ID" value="XM_024477965.1"/>
</dbReference>
<dbReference type="SUPFAM" id="SSF50129">
    <property type="entry name" value="GroES-like"/>
    <property type="match status" value="1"/>
</dbReference>
<dbReference type="OrthoDB" id="203908at2759"/>
<dbReference type="SMART" id="SM00829">
    <property type="entry name" value="PKS_ER"/>
    <property type="match status" value="1"/>
</dbReference>
<dbReference type="GeneID" id="36322915"/>
<accession>A0A1X6MM86</accession>
<gene>
    <name evidence="4" type="ORF">POSPLADRAFT_1041734</name>
</gene>
<dbReference type="PANTHER" id="PTHR48106:SF18">
    <property type="entry name" value="QUINONE OXIDOREDUCTASE PIG3"/>
    <property type="match status" value="1"/>
</dbReference>
<reference evidence="4 5" key="1">
    <citation type="submission" date="2017-04" db="EMBL/GenBank/DDBJ databases">
        <title>Genome Sequence of the Model Brown-Rot Fungus Postia placenta SB12.</title>
        <authorList>
            <consortium name="DOE Joint Genome Institute"/>
            <person name="Gaskell J."/>
            <person name="Kersten P."/>
            <person name="Larrondo L.F."/>
            <person name="Canessa P."/>
            <person name="Martinez D."/>
            <person name="Hibbett D."/>
            <person name="Schmoll M."/>
            <person name="Kubicek C.P."/>
            <person name="Martinez A.T."/>
            <person name="Yadav J."/>
            <person name="Master E."/>
            <person name="Magnuson J.K."/>
            <person name="James T."/>
            <person name="Yaver D."/>
            <person name="Berka R."/>
            <person name="Labutti K."/>
            <person name="Lipzen A."/>
            <person name="Aerts A."/>
            <person name="Barry K."/>
            <person name="Henrissat B."/>
            <person name="Blanchette R."/>
            <person name="Grigoriev I."/>
            <person name="Cullen D."/>
        </authorList>
    </citation>
    <scope>NUCLEOTIDE SEQUENCE [LARGE SCALE GENOMIC DNA]</scope>
    <source>
        <strain evidence="4 5">MAD-698-R-SB12</strain>
    </source>
</reference>
<evidence type="ECO:0000313" key="5">
    <source>
        <dbReference type="Proteomes" id="UP000194127"/>
    </source>
</evidence>
<evidence type="ECO:0000256" key="2">
    <source>
        <dbReference type="ARBA" id="ARBA00023002"/>
    </source>
</evidence>
<dbReference type="InterPro" id="IPR014189">
    <property type="entry name" value="Quinone_OxRdtase_PIG3"/>
</dbReference>
<evidence type="ECO:0000313" key="4">
    <source>
        <dbReference type="EMBL" id="OSX57193.1"/>
    </source>
</evidence>
<dbReference type="EMBL" id="KZ110609">
    <property type="protein sequence ID" value="OSX57193.1"/>
    <property type="molecule type" value="Genomic_DNA"/>
</dbReference>
<dbReference type="InterPro" id="IPR036291">
    <property type="entry name" value="NAD(P)-bd_dom_sf"/>
</dbReference>
<dbReference type="CDD" id="cd05276">
    <property type="entry name" value="p53_inducible_oxidoreductase"/>
    <property type="match status" value="1"/>
</dbReference>
<keyword evidence="1" id="KW-0521">NADP</keyword>
<feature type="domain" description="Enoyl reductase (ER)" evidence="3">
    <location>
        <begin position="15"/>
        <end position="336"/>
    </location>
</feature>
<dbReference type="AlphaFoldDB" id="A0A1X6MM86"/>
<evidence type="ECO:0000259" key="3">
    <source>
        <dbReference type="SMART" id="SM00829"/>
    </source>
</evidence>
<dbReference type="STRING" id="670580.A0A1X6MM86"/>